<keyword evidence="2" id="KW-0238">DNA-binding</keyword>
<evidence type="ECO:0000313" key="7">
    <source>
        <dbReference type="Proteomes" id="UP000236500"/>
    </source>
</evidence>
<dbReference type="PROSITE" id="PS51071">
    <property type="entry name" value="HTH_RPIR"/>
    <property type="match status" value="1"/>
</dbReference>
<dbReference type="InterPro" id="IPR046348">
    <property type="entry name" value="SIS_dom_sf"/>
</dbReference>
<accession>A0ABX4XWF3</accession>
<proteinExistence type="predicted"/>
<dbReference type="PANTHER" id="PTHR30514">
    <property type="entry name" value="GLUCOKINASE"/>
    <property type="match status" value="1"/>
</dbReference>
<dbReference type="PROSITE" id="PS51464">
    <property type="entry name" value="SIS"/>
    <property type="match status" value="1"/>
</dbReference>
<evidence type="ECO:0000256" key="3">
    <source>
        <dbReference type="ARBA" id="ARBA00023163"/>
    </source>
</evidence>
<keyword evidence="1" id="KW-0805">Transcription regulation</keyword>
<organism evidence="6 7">
    <name type="scientific">Listeria newyorkensis</name>
    <dbReference type="NCBI Taxonomy" id="1497681"/>
    <lineage>
        <taxon>Bacteria</taxon>
        <taxon>Bacillati</taxon>
        <taxon>Bacillota</taxon>
        <taxon>Bacilli</taxon>
        <taxon>Bacillales</taxon>
        <taxon>Listeriaceae</taxon>
        <taxon>Listeria</taxon>
    </lineage>
</organism>
<gene>
    <name evidence="6" type="ORF">BMT55_04280</name>
</gene>
<dbReference type="SUPFAM" id="SSF53697">
    <property type="entry name" value="SIS domain"/>
    <property type="match status" value="1"/>
</dbReference>
<dbReference type="InterPro" id="IPR036388">
    <property type="entry name" value="WH-like_DNA-bd_sf"/>
</dbReference>
<protein>
    <submittedName>
        <fullName evidence="6">Transcriptional regulator</fullName>
    </submittedName>
</protein>
<dbReference type="Pfam" id="PF01418">
    <property type="entry name" value="HTH_6"/>
    <property type="match status" value="1"/>
</dbReference>
<evidence type="ECO:0000256" key="2">
    <source>
        <dbReference type="ARBA" id="ARBA00023125"/>
    </source>
</evidence>
<evidence type="ECO:0000259" key="4">
    <source>
        <dbReference type="PROSITE" id="PS51071"/>
    </source>
</evidence>
<dbReference type="Proteomes" id="UP000236500">
    <property type="component" value="Unassembled WGS sequence"/>
</dbReference>
<comment type="caution">
    <text evidence="6">The sequence shown here is derived from an EMBL/GenBank/DDBJ whole genome shotgun (WGS) entry which is preliminary data.</text>
</comment>
<keyword evidence="7" id="KW-1185">Reference proteome</keyword>
<evidence type="ECO:0000313" key="6">
    <source>
        <dbReference type="EMBL" id="PNP94040.1"/>
    </source>
</evidence>
<dbReference type="InterPro" id="IPR000281">
    <property type="entry name" value="HTH_RpiR"/>
</dbReference>
<sequence>MKLEELVNKNYELLNQNDLHIWKYIQAHKKDCSSMSINEMAKLCNVSRTTILRFAKKISLEGYSELKVHLKWDLEYSVNMADEVTEVISDGYVDVIHEVTKKDFQPICRLIYGANRVFVFGSGDFQMAVAKHLKRLFLHGGDCLYDVDSITINKEFFKIVKPDDLVILISLNGESKSIVSTAMELKLMGVPVVSISKMKNSTLARLSVENIYISTTEIHFDNQSTHSFEATASLYVVAELLFVKYNLYKNQLRQEKTPHI</sequence>
<dbReference type="InterPro" id="IPR001347">
    <property type="entry name" value="SIS_dom"/>
</dbReference>
<dbReference type="Gene3D" id="1.10.10.10">
    <property type="entry name" value="Winged helix-like DNA-binding domain superfamily/Winged helix DNA-binding domain"/>
    <property type="match status" value="1"/>
</dbReference>
<dbReference type="InterPro" id="IPR047640">
    <property type="entry name" value="RpiR-like"/>
</dbReference>
<dbReference type="CDD" id="cd05013">
    <property type="entry name" value="SIS_RpiR"/>
    <property type="match status" value="1"/>
</dbReference>
<dbReference type="Gene3D" id="3.40.50.10490">
    <property type="entry name" value="Glucose-6-phosphate isomerase like protein, domain 1"/>
    <property type="match status" value="1"/>
</dbReference>
<feature type="domain" description="SIS" evidence="5">
    <location>
        <begin position="107"/>
        <end position="247"/>
    </location>
</feature>
<evidence type="ECO:0000259" key="5">
    <source>
        <dbReference type="PROSITE" id="PS51464"/>
    </source>
</evidence>
<feature type="domain" description="HTH rpiR-type" evidence="4">
    <location>
        <begin position="1"/>
        <end position="77"/>
    </location>
</feature>
<keyword evidence="3" id="KW-0804">Transcription</keyword>
<evidence type="ECO:0000256" key="1">
    <source>
        <dbReference type="ARBA" id="ARBA00023015"/>
    </source>
</evidence>
<dbReference type="Pfam" id="PF01380">
    <property type="entry name" value="SIS"/>
    <property type="match status" value="1"/>
</dbReference>
<dbReference type="InterPro" id="IPR035472">
    <property type="entry name" value="RpiR-like_SIS"/>
</dbReference>
<name>A0ABX4XWF3_9LIST</name>
<reference evidence="6 7" key="1">
    <citation type="submission" date="2016-11" db="EMBL/GenBank/DDBJ databases">
        <title>Whole Genome Sequence of Listeria newyorkensis.</title>
        <authorList>
            <person name="Frink S."/>
            <person name="Morales C."/>
            <person name="Kiang D."/>
        </authorList>
    </citation>
    <scope>NUCLEOTIDE SEQUENCE [LARGE SCALE GENOMIC DNA]</scope>
    <source>
        <strain evidence="6 7">F1604011-044</strain>
    </source>
</reference>
<dbReference type="SUPFAM" id="SSF46689">
    <property type="entry name" value="Homeodomain-like"/>
    <property type="match status" value="1"/>
</dbReference>
<dbReference type="InterPro" id="IPR009057">
    <property type="entry name" value="Homeodomain-like_sf"/>
</dbReference>
<dbReference type="EMBL" id="MPDH01000003">
    <property type="protein sequence ID" value="PNP94040.1"/>
    <property type="molecule type" value="Genomic_DNA"/>
</dbReference>
<dbReference type="PANTHER" id="PTHR30514:SF1">
    <property type="entry name" value="HTH-TYPE TRANSCRIPTIONAL REGULATOR HEXR-RELATED"/>
    <property type="match status" value="1"/>
</dbReference>